<keyword evidence="2" id="KW-1133">Transmembrane helix</keyword>
<evidence type="ECO:0000256" key="1">
    <source>
        <dbReference type="SAM" id="MobiDB-lite"/>
    </source>
</evidence>
<sequence>MGWRASDRLPPIFASLWLVDRDSEWADGVGDHDSGDDDWRTPDASFDDNGDEDGGRDVNEGSTEKGDESEDVQVESNNPDSDLPSHENGQDDQHGQNEQHVQHNAVRAMDGIQRHHLVELWGNPHPRRRERAIQAAIAQWPRWHHGEPPVDMIAQVEDEPRRIRMGLVQERRRLAVRHAELRAQLGDTNAWGMLPLIFIALLIWLGFGLQFPSFVFPLLLQP</sequence>
<reference evidence="3 4" key="1">
    <citation type="journal article" date="2018" name="Front. Microbiol.">
        <title>Genome-Wide Analysis of Corynespora cassiicola Leaf Fall Disease Putative Effectors.</title>
        <authorList>
            <person name="Lopez D."/>
            <person name="Ribeiro S."/>
            <person name="Label P."/>
            <person name="Fumanal B."/>
            <person name="Venisse J.S."/>
            <person name="Kohler A."/>
            <person name="de Oliveira R.R."/>
            <person name="Labutti K."/>
            <person name="Lipzen A."/>
            <person name="Lail K."/>
            <person name="Bauer D."/>
            <person name="Ohm R.A."/>
            <person name="Barry K.W."/>
            <person name="Spatafora J."/>
            <person name="Grigoriev I.V."/>
            <person name="Martin F.M."/>
            <person name="Pujade-Renaud V."/>
        </authorList>
    </citation>
    <scope>NUCLEOTIDE SEQUENCE [LARGE SCALE GENOMIC DNA]</scope>
    <source>
        <strain evidence="3 4">Philippines</strain>
    </source>
</reference>
<keyword evidence="2" id="KW-0472">Membrane</keyword>
<keyword evidence="4" id="KW-1185">Reference proteome</keyword>
<feature type="compositionally biased region" description="Basic and acidic residues" evidence="1">
    <location>
        <begin position="53"/>
        <end position="66"/>
    </location>
</feature>
<evidence type="ECO:0000313" key="4">
    <source>
        <dbReference type="Proteomes" id="UP000240883"/>
    </source>
</evidence>
<accession>A0A2T2NBF8</accession>
<keyword evidence="2" id="KW-0812">Transmembrane</keyword>
<evidence type="ECO:0000313" key="3">
    <source>
        <dbReference type="EMBL" id="PSN62754.1"/>
    </source>
</evidence>
<organism evidence="3 4">
    <name type="scientific">Corynespora cassiicola Philippines</name>
    <dbReference type="NCBI Taxonomy" id="1448308"/>
    <lineage>
        <taxon>Eukaryota</taxon>
        <taxon>Fungi</taxon>
        <taxon>Dikarya</taxon>
        <taxon>Ascomycota</taxon>
        <taxon>Pezizomycotina</taxon>
        <taxon>Dothideomycetes</taxon>
        <taxon>Pleosporomycetidae</taxon>
        <taxon>Pleosporales</taxon>
        <taxon>Corynesporascaceae</taxon>
        <taxon>Corynespora</taxon>
    </lineage>
</organism>
<name>A0A2T2NBF8_CORCC</name>
<feature type="compositionally biased region" description="Basic and acidic residues" evidence="1">
    <location>
        <begin position="83"/>
        <end position="101"/>
    </location>
</feature>
<feature type="region of interest" description="Disordered" evidence="1">
    <location>
        <begin position="25"/>
        <end position="101"/>
    </location>
</feature>
<dbReference type="Proteomes" id="UP000240883">
    <property type="component" value="Unassembled WGS sequence"/>
</dbReference>
<protein>
    <submittedName>
        <fullName evidence="3">Uncharacterized protein</fullName>
    </submittedName>
</protein>
<feature type="transmembrane region" description="Helical" evidence="2">
    <location>
        <begin position="190"/>
        <end position="211"/>
    </location>
</feature>
<gene>
    <name evidence="3" type="ORF">BS50DRAFT_128376</name>
</gene>
<dbReference type="AlphaFoldDB" id="A0A2T2NBF8"/>
<evidence type="ECO:0000256" key="2">
    <source>
        <dbReference type="SAM" id="Phobius"/>
    </source>
</evidence>
<proteinExistence type="predicted"/>
<dbReference type="EMBL" id="KZ678141">
    <property type="protein sequence ID" value="PSN62754.1"/>
    <property type="molecule type" value="Genomic_DNA"/>
</dbReference>
<feature type="compositionally biased region" description="Basic and acidic residues" evidence="1">
    <location>
        <begin position="25"/>
        <end position="41"/>
    </location>
</feature>